<feature type="region of interest" description="Disordered" evidence="1">
    <location>
        <begin position="175"/>
        <end position="195"/>
    </location>
</feature>
<name>A0A813I352_POLGL</name>
<dbReference type="InterPro" id="IPR012341">
    <property type="entry name" value="6hp_glycosidase-like_sf"/>
</dbReference>
<sequence length="538" mass="59097">MVVLQHWKRLPQLWLIASLLLALAQSSPPQPSSATCQDVRPPVAQRTFRSEAVDKAIEDIAGRMTDGNLACLFRNTLPSCLDTTVYSFKPAGVSKPQGSCSSTPGLCKLDSDDKDDTFIVTGDINAMWLRDSTNQVLPYMRYAKEDPHLQQLLRGLVNRQVRQIQTDVFANAHNIDRSTGQNPNSYDKTTKPGPGGIPVNAMNPLIYERKYELDSLCAFLKLGSEYYAGTADSTPFDSDWVKAVQLVLSTMRSMQSATQRTDASGYFFQRCTSCEPGDTLSHGVGFPGAFTGLVRSSFRPSDDATQLPFLVPANAMAVVELRRAARVFRETAAARAPTVELSAGGESLAVDLEVLASEIDAALQREAVVPHRKAAGGESVFAYEVDGFGNTLHMDDANVPSLLSLPYLGYIGSDNSTYLSTRRMVLNRTTNPFYFEGSAGRGVGSPHTGIGRIWPMSMIMQALTSESDEEISSCLHMLATTTASTWFMHESFNKDDAAEFSRPWFSWANSLFGELILRLSEERPHLIFRTAGKDQPLL</sequence>
<dbReference type="PANTHER" id="PTHR31047">
    <property type="entry name" value="MEIOTICALLY UP-REGULATED GENE 157 PROTEIN"/>
    <property type="match status" value="1"/>
</dbReference>
<dbReference type="PANTHER" id="PTHR31047:SF0">
    <property type="entry name" value="MEIOTICALLY UP-REGULATED GENE 157 PROTEIN"/>
    <property type="match status" value="1"/>
</dbReference>
<dbReference type="Gene3D" id="1.50.10.10">
    <property type="match status" value="1"/>
</dbReference>
<dbReference type="Proteomes" id="UP000626109">
    <property type="component" value="Unassembled WGS sequence"/>
</dbReference>
<reference evidence="3" key="1">
    <citation type="submission" date="2021-02" db="EMBL/GenBank/DDBJ databases">
        <authorList>
            <person name="Dougan E. K."/>
            <person name="Rhodes N."/>
            <person name="Thang M."/>
            <person name="Chan C."/>
        </authorList>
    </citation>
    <scope>NUCLEOTIDE SEQUENCE</scope>
</reference>
<dbReference type="InterPro" id="IPR008928">
    <property type="entry name" value="6-hairpin_glycosidase_sf"/>
</dbReference>
<feature type="signal peptide" evidence="2">
    <location>
        <begin position="1"/>
        <end position="26"/>
    </location>
</feature>
<dbReference type="SUPFAM" id="SSF48208">
    <property type="entry name" value="Six-hairpin glycosidases"/>
    <property type="match status" value="1"/>
</dbReference>
<accession>A0A813I352</accession>
<dbReference type="SMART" id="SM01149">
    <property type="entry name" value="DUF1237"/>
    <property type="match status" value="1"/>
</dbReference>
<dbReference type="AlphaFoldDB" id="A0A813I352"/>
<evidence type="ECO:0000256" key="1">
    <source>
        <dbReference type="SAM" id="MobiDB-lite"/>
    </source>
</evidence>
<protein>
    <submittedName>
        <fullName evidence="3">Uncharacterized protein</fullName>
    </submittedName>
</protein>
<feature type="chain" id="PRO_5032639133" evidence="2">
    <location>
        <begin position="27"/>
        <end position="538"/>
    </location>
</feature>
<proteinExistence type="predicted"/>
<comment type="caution">
    <text evidence="3">The sequence shown here is derived from an EMBL/GenBank/DDBJ whole genome shotgun (WGS) entry which is preliminary data.</text>
</comment>
<dbReference type="PIRSF" id="PIRSF028846">
    <property type="entry name" value="UCP028846"/>
    <property type="match status" value="1"/>
</dbReference>
<dbReference type="InterPro" id="IPR008313">
    <property type="entry name" value="GH125"/>
</dbReference>
<dbReference type="EMBL" id="CAJNNW010002955">
    <property type="protein sequence ID" value="CAE8644870.1"/>
    <property type="molecule type" value="Genomic_DNA"/>
</dbReference>
<evidence type="ECO:0000313" key="3">
    <source>
        <dbReference type="EMBL" id="CAE8644870.1"/>
    </source>
</evidence>
<evidence type="ECO:0000256" key="2">
    <source>
        <dbReference type="SAM" id="SignalP"/>
    </source>
</evidence>
<organism evidence="3 4">
    <name type="scientific">Polarella glacialis</name>
    <name type="common">Dinoflagellate</name>
    <dbReference type="NCBI Taxonomy" id="89957"/>
    <lineage>
        <taxon>Eukaryota</taxon>
        <taxon>Sar</taxon>
        <taxon>Alveolata</taxon>
        <taxon>Dinophyceae</taxon>
        <taxon>Suessiales</taxon>
        <taxon>Suessiaceae</taxon>
        <taxon>Polarella</taxon>
    </lineage>
</organism>
<dbReference type="GO" id="GO:0005975">
    <property type="term" value="P:carbohydrate metabolic process"/>
    <property type="evidence" value="ECO:0007669"/>
    <property type="project" value="InterPro"/>
</dbReference>
<dbReference type="Pfam" id="PF06824">
    <property type="entry name" value="Glyco_hydro_125"/>
    <property type="match status" value="1"/>
</dbReference>
<keyword evidence="2" id="KW-0732">Signal</keyword>
<evidence type="ECO:0000313" key="4">
    <source>
        <dbReference type="Proteomes" id="UP000626109"/>
    </source>
</evidence>
<feature type="compositionally biased region" description="Polar residues" evidence="1">
    <location>
        <begin position="177"/>
        <end position="187"/>
    </location>
</feature>
<gene>
    <name evidence="3" type="ORF">PGLA2088_LOCUS3431</name>
</gene>